<dbReference type="InterPro" id="IPR008995">
    <property type="entry name" value="Mo/tungstate-bd_C_term_dom"/>
</dbReference>
<dbReference type="PROSITE" id="PS50893">
    <property type="entry name" value="ABC_TRANSPORTER_2"/>
    <property type="match status" value="1"/>
</dbReference>
<dbReference type="EC" id="7.6.2.9" evidence="4"/>
<dbReference type="GO" id="GO:0005524">
    <property type="term" value="F:ATP binding"/>
    <property type="evidence" value="ECO:0007669"/>
    <property type="project" value="UniProtKB-KW"/>
</dbReference>
<evidence type="ECO:0000313" key="7">
    <source>
        <dbReference type="Proteomes" id="UP000582646"/>
    </source>
</evidence>
<dbReference type="InterPro" id="IPR003439">
    <property type="entry name" value="ABC_transporter-like_ATP-bd"/>
</dbReference>
<evidence type="ECO:0000256" key="4">
    <source>
        <dbReference type="ARBA" id="ARBA00066388"/>
    </source>
</evidence>
<reference evidence="6 7" key="1">
    <citation type="submission" date="2020-04" db="EMBL/GenBank/DDBJ databases">
        <title>MicrobeNet Type strains.</title>
        <authorList>
            <person name="Nicholson A.C."/>
        </authorList>
    </citation>
    <scope>NUCLEOTIDE SEQUENCE [LARGE SCALE GENOMIC DNA]</scope>
    <source>
        <strain evidence="6 7">DSM 44113</strain>
    </source>
</reference>
<evidence type="ECO:0000256" key="1">
    <source>
        <dbReference type="ARBA" id="ARBA00022448"/>
    </source>
</evidence>
<dbReference type="InterPro" id="IPR003593">
    <property type="entry name" value="AAA+_ATPase"/>
</dbReference>
<dbReference type="InterPro" id="IPR017871">
    <property type="entry name" value="ABC_transporter-like_CS"/>
</dbReference>
<accession>A0A846WZY1</accession>
<dbReference type="Pfam" id="PF00005">
    <property type="entry name" value="ABC_tran"/>
    <property type="match status" value="1"/>
</dbReference>
<dbReference type="GO" id="GO:0016887">
    <property type="term" value="F:ATP hydrolysis activity"/>
    <property type="evidence" value="ECO:0007669"/>
    <property type="project" value="InterPro"/>
</dbReference>
<gene>
    <name evidence="6" type="ORF">HF999_09195</name>
</gene>
<dbReference type="EMBL" id="JAAXOQ010000010">
    <property type="protein sequence ID" value="NKY18544.1"/>
    <property type="molecule type" value="Genomic_DNA"/>
</dbReference>
<dbReference type="PANTHER" id="PTHR42781">
    <property type="entry name" value="SPERMIDINE/PUTRESCINE IMPORT ATP-BINDING PROTEIN POTA"/>
    <property type="match status" value="1"/>
</dbReference>
<evidence type="ECO:0000313" key="6">
    <source>
        <dbReference type="EMBL" id="NKY18544.1"/>
    </source>
</evidence>
<evidence type="ECO:0000259" key="5">
    <source>
        <dbReference type="PROSITE" id="PS50893"/>
    </source>
</evidence>
<keyword evidence="2" id="KW-0547">Nucleotide-binding</keyword>
<name>A0A846WZY1_9ACTN</name>
<dbReference type="InterPro" id="IPR027417">
    <property type="entry name" value="P-loop_NTPase"/>
</dbReference>
<dbReference type="SUPFAM" id="SSF52540">
    <property type="entry name" value="P-loop containing nucleoside triphosphate hydrolases"/>
    <property type="match status" value="1"/>
</dbReference>
<evidence type="ECO:0000256" key="3">
    <source>
        <dbReference type="ARBA" id="ARBA00022840"/>
    </source>
</evidence>
<dbReference type="Gene3D" id="3.40.50.300">
    <property type="entry name" value="P-loop containing nucleotide triphosphate hydrolases"/>
    <property type="match status" value="1"/>
</dbReference>
<dbReference type="RefSeq" id="WP_168545581.1">
    <property type="nucleotide sequence ID" value="NZ_BAAAKS010000007.1"/>
</dbReference>
<dbReference type="SUPFAM" id="SSF50331">
    <property type="entry name" value="MOP-like"/>
    <property type="match status" value="1"/>
</dbReference>
<dbReference type="SMART" id="SM00382">
    <property type="entry name" value="AAA"/>
    <property type="match status" value="1"/>
</dbReference>
<dbReference type="FunFam" id="3.40.50.300:FF:000425">
    <property type="entry name" value="Probable ABC transporter, ATP-binding subunit"/>
    <property type="match status" value="1"/>
</dbReference>
<proteinExistence type="predicted"/>
<comment type="caution">
    <text evidence="6">The sequence shown here is derived from an EMBL/GenBank/DDBJ whole genome shotgun (WGS) entry which is preliminary data.</text>
</comment>
<dbReference type="Proteomes" id="UP000582646">
    <property type="component" value="Unassembled WGS sequence"/>
</dbReference>
<dbReference type="GO" id="GO:0015418">
    <property type="term" value="F:ABC-type quaternary ammonium compound transporting activity"/>
    <property type="evidence" value="ECO:0007669"/>
    <property type="project" value="UniProtKB-EC"/>
</dbReference>
<protein>
    <recommendedName>
        <fullName evidence="4">ABC-type quaternary amine transporter</fullName>
        <ecNumber evidence="4">7.6.2.9</ecNumber>
    </recommendedName>
</protein>
<dbReference type="AlphaFoldDB" id="A0A846WZY1"/>
<feature type="domain" description="ABC transporter" evidence="5">
    <location>
        <begin position="17"/>
        <end position="250"/>
    </location>
</feature>
<evidence type="ECO:0000256" key="2">
    <source>
        <dbReference type="ARBA" id="ARBA00022741"/>
    </source>
</evidence>
<organism evidence="6 7">
    <name type="scientific">Tsukamurella spumae</name>
    <dbReference type="NCBI Taxonomy" id="44753"/>
    <lineage>
        <taxon>Bacteria</taxon>
        <taxon>Bacillati</taxon>
        <taxon>Actinomycetota</taxon>
        <taxon>Actinomycetes</taxon>
        <taxon>Mycobacteriales</taxon>
        <taxon>Tsukamurellaceae</taxon>
        <taxon>Tsukamurella</taxon>
    </lineage>
</organism>
<dbReference type="InterPro" id="IPR050093">
    <property type="entry name" value="ABC_SmlMolc_Importer"/>
</dbReference>
<keyword evidence="1" id="KW-0813">Transport</keyword>
<sequence length="353" mass="37432">MLTIDRVSVRYGAVTAVREVSLTVGHVGAGTRTPDLGATVPDTASSVTALLGPSGCGKSTLLRAVAGLEPLASGRILLDGADLARVPTHKRGFGMVFQDGQLFGHRDVAGNIRYGLQRRHVPRAEADARVEELLELVGLPGLGSRPVGELSGGQQQRVALARALAPRPRLLLLDEPLSALDRRLRDRLVGDLRRILRETATPALIVTHDHDEAVELADTVAVLDAGAIAQIDRPARLWRRPRTPEVARFLGYTVLLDAQVERQQATCALGQVIVDCPDGRFQLGLRPGSVVLQAHGVPARVVGAVPTADGVRITVGVDTDDGELLVEALGDTAPAEGEIVRVALNPRRVAVIG</sequence>
<keyword evidence="3 6" id="KW-0067">ATP-binding</keyword>
<dbReference type="PROSITE" id="PS00211">
    <property type="entry name" value="ABC_TRANSPORTER_1"/>
    <property type="match status" value="1"/>
</dbReference>
<dbReference type="PANTHER" id="PTHR42781:SF4">
    <property type="entry name" value="SPERMIDINE_PUTRESCINE IMPORT ATP-BINDING PROTEIN POTA"/>
    <property type="match status" value="1"/>
</dbReference>
<keyword evidence="7" id="KW-1185">Reference proteome</keyword>